<accession>T1C5W8</accession>
<organism evidence="1">
    <name type="scientific">mine drainage metagenome</name>
    <dbReference type="NCBI Taxonomy" id="410659"/>
    <lineage>
        <taxon>unclassified sequences</taxon>
        <taxon>metagenomes</taxon>
        <taxon>ecological metagenomes</taxon>
    </lineage>
</organism>
<name>T1C5W8_9ZZZZ</name>
<protein>
    <submittedName>
        <fullName evidence="1">Uncharacterized protein</fullName>
    </submittedName>
</protein>
<reference evidence="1" key="2">
    <citation type="journal article" date="2014" name="ISME J.">
        <title>Microbial stratification in low pH oxic and suboxic macroscopic growths along an acid mine drainage.</title>
        <authorList>
            <person name="Mendez-Garcia C."/>
            <person name="Mesa V."/>
            <person name="Sprenger R.R."/>
            <person name="Richter M."/>
            <person name="Diez M.S."/>
            <person name="Solano J."/>
            <person name="Bargiela R."/>
            <person name="Golyshina O.V."/>
            <person name="Manteca A."/>
            <person name="Ramos J.L."/>
            <person name="Gallego J.R."/>
            <person name="Llorente I."/>
            <person name="Martins Dos Santos V.A."/>
            <person name="Jensen O.N."/>
            <person name="Pelaez A.I."/>
            <person name="Sanchez J."/>
            <person name="Ferrer M."/>
        </authorList>
    </citation>
    <scope>NUCLEOTIDE SEQUENCE</scope>
</reference>
<sequence length="307" mass="36031">MRWLEVHMCGTSLKSRPPFFLLSVLVCLLWIGQSPAHARANLIGGWPEFAFALAGPVNVYWLPRNATFAYYSRGYYFRWQTGHWIESQDYDGPWQSHPRGFVLPSALDYGPPPPIGADRTYFVWWREHGAPWWRLHHPRWWQTHAAALKHYGLWQKRASHALRAHLRFWERSGGKTLHPDFIPRHPILRMNLPHQTIHTHDLSNRYYQSERNQYEWTHSWGTYGGSGNGGLYANPWNAYPIPWSAPATEGWYGNPWDPWGYSQSPWFQSFYGNFGFETHFPGDNQLFSPWMGNPAFAPWNGYPYNNP</sequence>
<reference evidence="1" key="1">
    <citation type="submission" date="2013-08" db="EMBL/GenBank/DDBJ databases">
        <authorList>
            <person name="Mendez C."/>
            <person name="Richter M."/>
            <person name="Ferrer M."/>
            <person name="Sanchez J."/>
        </authorList>
    </citation>
    <scope>NUCLEOTIDE SEQUENCE</scope>
</reference>
<proteinExistence type="predicted"/>
<dbReference type="AlphaFoldDB" id="T1C5W8"/>
<gene>
    <name evidence="1" type="ORF">B1B_01794</name>
</gene>
<evidence type="ECO:0000313" key="1">
    <source>
        <dbReference type="EMBL" id="EQD76278.1"/>
    </source>
</evidence>
<comment type="caution">
    <text evidence="1">The sequence shown here is derived from an EMBL/GenBank/DDBJ whole genome shotgun (WGS) entry which is preliminary data.</text>
</comment>
<dbReference type="EMBL" id="AUZY01001093">
    <property type="protein sequence ID" value="EQD76278.1"/>
    <property type="molecule type" value="Genomic_DNA"/>
</dbReference>